<dbReference type="HOGENOM" id="CLU_031475_0_1_1"/>
<dbReference type="InterPro" id="IPR009486">
    <property type="entry name" value="Pur_nuclsid_perm"/>
</dbReference>
<proteinExistence type="predicted"/>
<evidence type="ECO:0000313" key="2">
    <source>
        <dbReference type="Proteomes" id="UP000002499"/>
    </source>
</evidence>
<dbReference type="PANTHER" id="PTHR38643:SF1">
    <property type="entry name" value="PURINE NUCLEOSIDE PERMEASE C285.05-RELATED"/>
    <property type="match status" value="1"/>
</dbReference>
<dbReference type="KEGG" id="maw:19246694"/>
<organism evidence="2">
    <name type="scientific">Metarhizium acridum (strain CQMa 102)</name>
    <dbReference type="NCBI Taxonomy" id="655827"/>
    <lineage>
        <taxon>Eukaryota</taxon>
        <taxon>Fungi</taxon>
        <taxon>Dikarya</taxon>
        <taxon>Ascomycota</taxon>
        <taxon>Pezizomycotina</taxon>
        <taxon>Sordariomycetes</taxon>
        <taxon>Hypocreomycetidae</taxon>
        <taxon>Hypocreales</taxon>
        <taxon>Clavicipitaceae</taxon>
        <taxon>Metarhizium</taxon>
    </lineage>
</organism>
<dbReference type="AlphaFoldDB" id="E9DXN5"/>
<gene>
    <name evidence="1" type="ORF">MAC_02383</name>
</gene>
<dbReference type="OMA" id="HLTHTDQ"/>
<dbReference type="OrthoDB" id="2331083at2759"/>
<accession>E9DXN5</accession>
<dbReference type="GO" id="GO:0009116">
    <property type="term" value="P:nucleoside metabolic process"/>
    <property type="evidence" value="ECO:0007669"/>
    <property type="project" value="InterPro"/>
</dbReference>
<dbReference type="GO" id="GO:0055085">
    <property type="term" value="P:transmembrane transport"/>
    <property type="evidence" value="ECO:0007669"/>
    <property type="project" value="InterPro"/>
</dbReference>
<dbReference type="GeneID" id="19246694"/>
<dbReference type="GO" id="GO:0005783">
    <property type="term" value="C:endoplasmic reticulum"/>
    <property type="evidence" value="ECO:0007669"/>
    <property type="project" value="TreeGrafter"/>
</dbReference>
<protein>
    <submittedName>
        <fullName evidence="1">Purine nucleoside permease, putative</fullName>
    </submittedName>
</protein>
<reference evidence="1 2" key="1">
    <citation type="journal article" date="2011" name="PLoS Genet.">
        <title>Genome sequencing and comparative transcriptomics of the model entomopathogenic fungi Metarhizium anisopliae and M. acridum.</title>
        <authorList>
            <person name="Gao Q."/>
            <person name="Jin K."/>
            <person name="Ying S.H."/>
            <person name="Zhang Y."/>
            <person name="Xiao G."/>
            <person name="Shang Y."/>
            <person name="Duan Z."/>
            <person name="Hu X."/>
            <person name="Xie X.Q."/>
            <person name="Zhou G."/>
            <person name="Peng G."/>
            <person name="Luo Z."/>
            <person name="Huang W."/>
            <person name="Wang B."/>
            <person name="Fang W."/>
            <person name="Wang S."/>
            <person name="Zhong Y."/>
            <person name="Ma L.J."/>
            <person name="St Leger R.J."/>
            <person name="Zhao G.P."/>
            <person name="Pei Y."/>
            <person name="Feng M.G."/>
            <person name="Xia Y."/>
            <person name="Wang C."/>
        </authorList>
    </citation>
    <scope>NUCLEOTIDE SEQUENCE [LARGE SCALE GENOMIC DNA]</scope>
    <source>
        <strain evidence="1 2">CQMa 102</strain>
    </source>
</reference>
<dbReference type="STRING" id="655827.E9DXN5"/>
<dbReference type="PANTHER" id="PTHR38643">
    <property type="entry name" value="PURINE NUCLEOSIDE PERMEASE C285.05-RELATED"/>
    <property type="match status" value="1"/>
</dbReference>
<dbReference type="Proteomes" id="UP000002499">
    <property type="component" value="Unassembled WGS sequence"/>
</dbReference>
<keyword evidence="2" id="KW-1185">Reference proteome</keyword>
<dbReference type="InterPro" id="IPR035994">
    <property type="entry name" value="Nucleoside_phosphorylase_sf"/>
</dbReference>
<dbReference type="GO" id="GO:0003824">
    <property type="term" value="F:catalytic activity"/>
    <property type="evidence" value="ECO:0007669"/>
    <property type="project" value="InterPro"/>
</dbReference>
<dbReference type="Gene3D" id="3.40.50.1580">
    <property type="entry name" value="Nucleoside phosphorylase domain"/>
    <property type="match status" value="1"/>
</dbReference>
<dbReference type="Pfam" id="PF06516">
    <property type="entry name" value="NUP"/>
    <property type="match status" value="1"/>
</dbReference>
<name>E9DXN5_METAQ</name>
<evidence type="ECO:0000313" key="1">
    <source>
        <dbReference type="EMBL" id="EFY91498.1"/>
    </source>
</evidence>
<dbReference type="eggNOG" id="ENOG502QQPU">
    <property type="taxonomic scope" value="Eukaryota"/>
</dbReference>
<dbReference type="EMBL" id="GL698481">
    <property type="protein sequence ID" value="EFY91498.1"/>
    <property type="molecule type" value="Genomic_DNA"/>
</dbReference>
<dbReference type="InParanoid" id="E9DXN5"/>
<sequence length="497" mass="54869">MASPGRICDPCFASKALLTVLPRAIWNIQRQLHPLVCTSLQTNRKMPASTEYLGHYFLNLTKQARRHLLGILEHTARQHTRHWSSYETLGAVLPGRLVVLAQCQPSVSAAGADNRVAPKVVVVSMWRPEAQVWHTRFNESELGNLAAWSTAVSGLSMLYPRVFCTETRNICQLTLGEGEINAAASMMALVLSTQFDFRKSYFLFAGIAGVNPHYATVGSVAIARYAVQVALQYEIDPRSLPQDWPTGYISYGRDYPLQYPSVVYGTEVFEVNENLRQAAFLLASNSSLKDQKGPQEYRSKYSGGGYRDTMATKAPSVVKCDIATSDVYYSGTKLAVAFENTTTLWTNGSGIYCMSAQEENATLEVMVRAAIEGLVDFARIILVRAGSNFDRPPPGLSDWEHLRRTDQNGFMIAVENLYNVGIGIVRGIVSDWNCTYQRGIEPSNYIGDIFGSLGEEPDFGFGSITEGKKVTAGGYNLGLATVEMERRKGFGLRATLK</sequence>